<reference evidence="1 2" key="1">
    <citation type="submission" date="2013-02" db="EMBL/GenBank/DDBJ databases">
        <authorList>
            <person name="Harkins D.M."/>
            <person name="Durkin A.S."/>
            <person name="Brinkac L.M."/>
            <person name="Haft D.H."/>
            <person name="Selengut J.D."/>
            <person name="Sanka R."/>
            <person name="DePew J."/>
            <person name="Purushe J."/>
            <person name="Whelen A.C."/>
            <person name="Vinetz J.M."/>
            <person name="Sutton G.G."/>
            <person name="Nierman W.C."/>
            <person name="Fouts D.E."/>
        </authorList>
    </citation>
    <scope>NUCLEOTIDE SEQUENCE [LARGE SCALE GENOMIC DNA]</scope>
    <source>
        <strain evidence="1 2">2002000626</strain>
    </source>
</reference>
<organism evidence="1 2">
    <name type="scientific">Leptospira interrogans str. 2002000626</name>
    <dbReference type="NCBI Taxonomy" id="996803"/>
    <lineage>
        <taxon>Bacteria</taxon>
        <taxon>Pseudomonadati</taxon>
        <taxon>Spirochaetota</taxon>
        <taxon>Spirochaetia</taxon>
        <taxon>Leptospirales</taxon>
        <taxon>Leptospiraceae</taxon>
        <taxon>Leptospira</taxon>
    </lineage>
</organism>
<evidence type="ECO:0000313" key="2">
    <source>
        <dbReference type="Proteomes" id="UP000012329"/>
    </source>
</evidence>
<dbReference type="Proteomes" id="UP000012329">
    <property type="component" value="Unassembled WGS sequence"/>
</dbReference>
<accession>A0A829CYV9</accession>
<sequence length="84" mass="9473">MSPVKTPVGSFGESPSIYQIPKKGEFVNLNRRISRFPVFFICPRTVLQNDDLLTSRTNWGFSKVKFVFLILDSGFLKSGLEADS</sequence>
<gene>
    <name evidence="1" type="ORF">LEP1GSC029_2203</name>
</gene>
<protein>
    <submittedName>
        <fullName evidence="1">Uncharacterized protein</fullName>
    </submittedName>
</protein>
<evidence type="ECO:0000313" key="1">
    <source>
        <dbReference type="EMBL" id="EMY04083.1"/>
    </source>
</evidence>
<dbReference type="AlphaFoldDB" id="A0A829CYV9"/>
<proteinExistence type="predicted"/>
<comment type="caution">
    <text evidence="1">The sequence shown here is derived from an EMBL/GenBank/DDBJ whole genome shotgun (WGS) entry which is preliminary data.</text>
</comment>
<dbReference type="EMBL" id="AFJL02000152">
    <property type="protein sequence ID" value="EMY04083.1"/>
    <property type="molecule type" value="Genomic_DNA"/>
</dbReference>
<name>A0A829CYV9_LEPIR</name>